<reference evidence="2 3" key="1">
    <citation type="submission" date="2020-04" db="EMBL/GenBank/DDBJ databases">
        <title>Thalassotalea sp. M1531, isolated from the surface of marine red alga.</title>
        <authorList>
            <person name="Pang L."/>
            <person name="Lu D.-C."/>
        </authorList>
    </citation>
    <scope>NUCLEOTIDE SEQUENCE [LARGE SCALE GENOMIC DNA]</scope>
    <source>
        <strain evidence="2 3">M1531</strain>
    </source>
</reference>
<accession>A0A7Y0LC19</accession>
<evidence type="ECO:0000256" key="1">
    <source>
        <dbReference type="SAM" id="SignalP"/>
    </source>
</evidence>
<dbReference type="Proteomes" id="UP000568664">
    <property type="component" value="Unassembled WGS sequence"/>
</dbReference>
<sequence length="101" mass="11463">MRKFIFLLAIMALPFSASAIENCTESEEGLVRNKLDLSKNPTPYTPFKVAQHYQPICKIHTPEMMDGLSYLLYKDTNSNAYFVSIYNGLDGSYTMHGPFSK</sequence>
<name>A0A7Y0LC19_9GAMM</name>
<keyword evidence="1" id="KW-0732">Signal</keyword>
<feature type="chain" id="PRO_5031365187" evidence="1">
    <location>
        <begin position="20"/>
        <end position="101"/>
    </location>
</feature>
<proteinExistence type="predicted"/>
<keyword evidence="3" id="KW-1185">Reference proteome</keyword>
<dbReference type="EMBL" id="JABBXH010000002">
    <property type="protein sequence ID" value="NMP31347.1"/>
    <property type="molecule type" value="Genomic_DNA"/>
</dbReference>
<comment type="caution">
    <text evidence="2">The sequence shown here is derived from an EMBL/GenBank/DDBJ whole genome shotgun (WGS) entry which is preliminary data.</text>
</comment>
<gene>
    <name evidence="2" type="ORF">HII17_07215</name>
</gene>
<dbReference type="RefSeq" id="WP_169074667.1">
    <property type="nucleotide sequence ID" value="NZ_JABBXH010000002.1"/>
</dbReference>
<feature type="signal peptide" evidence="1">
    <location>
        <begin position="1"/>
        <end position="19"/>
    </location>
</feature>
<dbReference type="AlphaFoldDB" id="A0A7Y0LC19"/>
<evidence type="ECO:0000313" key="2">
    <source>
        <dbReference type="EMBL" id="NMP31347.1"/>
    </source>
</evidence>
<organism evidence="2 3">
    <name type="scientific">Thalassotalea algicola</name>
    <dbReference type="NCBI Taxonomy" id="2716224"/>
    <lineage>
        <taxon>Bacteria</taxon>
        <taxon>Pseudomonadati</taxon>
        <taxon>Pseudomonadota</taxon>
        <taxon>Gammaproteobacteria</taxon>
        <taxon>Alteromonadales</taxon>
        <taxon>Colwelliaceae</taxon>
        <taxon>Thalassotalea</taxon>
    </lineage>
</organism>
<evidence type="ECO:0000313" key="3">
    <source>
        <dbReference type="Proteomes" id="UP000568664"/>
    </source>
</evidence>
<protein>
    <submittedName>
        <fullName evidence="2">Uncharacterized protein</fullName>
    </submittedName>
</protein>